<dbReference type="Proteomes" id="UP000314294">
    <property type="component" value="Unassembled WGS sequence"/>
</dbReference>
<feature type="region of interest" description="Disordered" evidence="1">
    <location>
        <begin position="39"/>
        <end position="61"/>
    </location>
</feature>
<evidence type="ECO:0000256" key="2">
    <source>
        <dbReference type="SAM" id="SignalP"/>
    </source>
</evidence>
<gene>
    <name evidence="3" type="ORF">EYF80_019759</name>
</gene>
<sequence length="61" mass="6655">MYLGLSLFFLLQTAAAATRNHEVSGMPLYAEEWSIILRSQPSSSSSSSSVPYGNEAEEVED</sequence>
<protein>
    <submittedName>
        <fullName evidence="3">Uncharacterized protein</fullName>
    </submittedName>
</protein>
<keyword evidence="4" id="KW-1185">Reference proteome</keyword>
<feature type="signal peptide" evidence="2">
    <location>
        <begin position="1"/>
        <end position="16"/>
    </location>
</feature>
<evidence type="ECO:0000313" key="3">
    <source>
        <dbReference type="EMBL" id="TNN70083.1"/>
    </source>
</evidence>
<reference evidence="3 4" key="1">
    <citation type="submission" date="2019-03" db="EMBL/GenBank/DDBJ databases">
        <title>First draft genome of Liparis tanakae, snailfish: a comprehensive survey of snailfish specific genes.</title>
        <authorList>
            <person name="Kim W."/>
            <person name="Song I."/>
            <person name="Jeong J.-H."/>
            <person name="Kim D."/>
            <person name="Kim S."/>
            <person name="Ryu S."/>
            <person name="Song J.Y."/>
            <person name="Lee S.K."/>
        </authorList>
    </citation>
    <scope>NUCLEOTIDE SEQUENCE [LARGE SCALE GENOMIC DNA]</scope>
    <source>
        <tissue evidence="3">Muscle</tissue>
    </source>
</reference>
<organism evidence="3 4">
    <name type="scientific">Liparis tanakae</name>
    <name type="common">Tanaka's snailfish</name>
    <dbReference type="NCBI Taxonomy" id="230148"/>
    <lineage>
        <taxon>Eukaryota</taxon>
        <taxon>Metazoa</taxon>
        <taxon>Chordata</taxon>
        <taxon>Craniata</taxon>
        <taxon>Vertebrata</taxon>
        <taxon>Euteleostomi</taxon>
        <taxon>Actinopterygii</taxon>
        <taxon>Neopterygii</taxon>
        <taxon>Teleostei</taxon>
        <taxon>Neoteleostei</taxon>
        <taxon>Acanthomorphata</taxon>
        <taxon>Eupercaria</taxon>
        <taxon>Perciformes</taxon>
        <taxon>Cottioidei</taxon>
        <taxon>Cottales</taxon>
        <taxon>Liparidae</taxon>
        <taxon>Liparis</taxon>
    </lineage>
</organism>
<evidence type="ECO:0000313" key="4">
    <source>
        <dbReference type="Proteomes" id="UP000314294"/>
    </source>
</evidence>
<dbReference type="AlphaFoldDB" id="A0A4Z2HYM9"/>
<comment type="caution">
    <text evidence="3">The sequence shown here is derived from an EMBL/GenBank/DDBJ whole genome shotgun (WGS) entry which is preliminary data.</text>
</comment>
<accession>A0A4Z2HYM9</accession>
<name>A0A4Z2HYM9_9TELE</name>
<feature type="chain" id="PRO_5021437140" evidence="2">
    <location>
        <begin position="17"/>
        <end position="61"/>
    </location>
</feature>
<keyword evidence="2" id="KW-0732">Signal</keyword>
<proteinExistence type="predicted"/>
<dbReference type="EMBL" id="SRLO01000168">
    <property type="protein sequence ID" value="TNN70083.1"/>
    <property type="molecule type" value="Genomic_DNA"/>
</dbReference>
<evidence type="ECO:0000256" key="1">
    <source>
        <dbReference type="SAM" id="MobiDB-lite"/>
    </source>
</evidence>